<evidence type="ECO:0000313" key="2">
    <source>
        <dbReference type="Proteomes" id="UP000474104"/>
    </source>
</evidence>
<gene>
    <name evidence="1" type="ORF">FMM80_13960</name>
</gene>
<accession>A0A9X5C8L4</accession>
<protein>
    <submittedName>
        <fullName evidence="1">IS66 family insertion sequence element accessory protein TnpB</fullName>
    </submittedName>
</protein>
<dbReference type="EMBL" id="VIRB01000081">
    <property type="protein sequence ID" value="NDO69725.1"/>
    <property type="molecule type" value="Genomic_DNA"/>
</dbReference>
<reference evidence="1 2" key="1">
    <citation type="submission" date="2019-07" db="EMBL/GenBank/DDBJ databases">
        <title>Draft genome sequences of 15 bacterial species constituting the stable defined intestinal microbiota of the GM15 gnotobiotic mouse model.</title>
        <authorList>
            <person name="Elie C."/>
            <person name="Mathieu A."/>
            <person name="Saliou A."/>
            <person name="Darnaud M."/>
            <person name="Leulier F."/>
            <person name="Tamellini A."/>
        </authorList>
    </citation>
    <scope>NUCLEOTIDE SEQUENCE [LARGE SCALE GENOMIC DNA]</scope>
    <source>
        <strain evidence="2">ASF 502</strain>
    </source>
</reference>
<dbReference type="NCBIfam" id="NF047593">
    <property type="entry name" value="IS66_ISAeme5_TnpA"/>
    <property type="match status" value="1"/>
</dbReference>
<sequence length="130" mass="14746">MAQKRIKRTDQEWFDLIKDCKTSSLKVKIWCEQHGITAKAIDYHTRRLRQKGYTIPQRIPQTFPCEKQEIVCLDISKSLFASQEKIPSSDPGAANTAVIQLDFQGTQIGISNHAAKETIENTLLALRSLC</sequence>
<dbReference type="RefSeq" id="WP_016294941.1">
    <property type="nucleotide sequence ID" value="NZ_VIRB01000081.1"/>
</dbReference>
<dbReference type="Proteomes" id="UP000474104">
    <property type="component" value="Unassembled WGS sequence"/>
</dbReference>
<comment type="caution">
    <text evidence="1">The sequence shown here is derived from an EMBL/GenBank/DDBJ whole genome shotgun (WGS) entry which is preliminary data.</text>
</comment>
<proteinExistence type="predicted"/>
<evidence type="ECO:0000313" key="1">
    <source>
        <dbReference type="EMBL" id="NDO69725.1"/>
    </source>
</evidence>
<name>A0A9X5C8L4_9FIRM</name>
<organism evidence="1 2">
    <name type="scientific">Schaedlerella arabinosiphila</name>
    <dbReference type="NCBI Taxonomy" id="2044587"/>
    <lineage>
        <taxon>Bacteria</taxon>
        <taxon>Bacillati</taxon>
        <taxon>Bacillota</taxon>
        <taxon>Clostridia</taxon>
        <taxon>Lachnospirales</taxon>
        <taxon>Lachnospiraceae</taxon>
        <taxon>Schaedlerella</taxon>
    </lineage>
</organism>
<dbReference type="AlphaFoldDB" id="A0A9X5C8L4"/>